<gene>
    <name evidence="2" type="ORF">BDA99DRAFT_539007</name>
</gene>
<proteinExistence type="predicted"/>
<dbReference type="PROSITE" id="PS50181">
    <property type="entry name" value="FBOX"/>
    <property type="match status" value="1"/>
</dbReference>
<dbReference type="Pfam" id="PF12937">
    <property type="entry name" value="F-box-like"/>
    <property type="match status" value="1"/>
</dbReference>
<evidence type="ECO:0000313" key="2">
    <source>
        <dbReference type="EMBL" id="KAI9257990.1"/>
    </source>
</evidence>
<dbReference type="Gene3D" id="3.80.10.10">
    <property type="entry name" value="Ribonuclease Inhibitor"/>
    <property type="match status" value="2"/>
</dbReference>
<dbReference type="AlphaFoldDB" id="A0AAD5K628"/>
<dbReference type="InterPro" id="IPR001810">
    <property type="entry name" value="F-box_dom"/>
</dbReference>
<dbReference type="Gene3D" id="1.20.1280.50">
    <property type="match status" value="1"/>
</dbReference>
<evidence type="ECO:0000259" key="1">
    <source>
        <dbReference type="PROSITE" id="PS50181"/>
    </source>
</evidence>
<feature type="domain" description="F-box" evidence="1">
    <location>
        <begin position="7"/>
        <end position="55"/>
    </location>
</feature>
<comment type="caution">
    <text evidence="2">The sequence shown here is derived from an EMBL/GenBank/DDBJ whole genome shotgun (WGS) entry which is preliminary data.</text>
</comment>
<dbReference type="EMBL" id="JAIXMP010000019">
    <property type="protein sequence ID" value="KAI9257990.1"/>
    <property type="molecule type" value="Genomic_DNA"/>
</dbReference>
<dbReference type="PANTHER" id="PTHR34145:SF28">
    <property type="entry name" value="F-BOX DOMAIN-CONTAINING PROTEIN"/>
    <property type="match status" value="1"/>
</dbReference>
<dbReference type="InterPro" id="IPR036047">
    <property type="entry name" value="F-box-like_dom_sf"/>
</dbReference>
<accession>A0AAD5K628</accession>
<name>A0AAD5K628_9FUNG</name>
<protein>
    <recommendedName>
        <fullName evidence="1">F-box domain-containing protein</fullName>
    </recommendedName>
</protein>
<dbReference type="SUPFAM" id="SSF52047">
    <property type="entry name" value="RNI-like"/>
    <property type="match status" value="2"/>
</dbReference>
<dbReference type="Proteomes" id="UP001209540">
    <property type="component" value="Unassembled WGS sequence"/>
</dbReference>
<dbReference type="SUPFAM" id="SSF81383">
    <property type="entry name" value="F-box domain"/>
    <property type="match status" value="1"/>
</dbReference>
<dbReference type="InterPro" id="IPR032675">
    <property type="entry name" value="LRR_dom_sf"/>
</dbReference>
<dbReference type="InterPro" id="IPR053772">
    <property type="entry name" value="At1g61320/At1g61330-like"/>
</dbReference>
<reference evidence="2" key="2">
    <citation type="submission" date="2023-02" db="EMBL/GenBank/DDBJ databases">
        <authorList>
            <consortium name="DOE Joint Genome Institute"/>
            <person name="Mondo S.J."/>
            <person name="Chang Y."/>
            <person name="Wang Y."/>
            <person name="Ahrendt S."/>
            <person name="Andreopoulos W."/>
            <person name="Barry K."/>
            <person name="Beard J."/>
            <person name="Benny G.L."/>
            <person name="Blankenship S."/>
            <person name="Bonito G."/>
            <person name="Cuomo C."/>
            <person name="Desiro A."/>
            <person name="Gervers K.A."/>
            <person name="Hundley H."/>
            <person name="Kuo A."/>
            <person name="LaButti K."/>
            <person name="Lang B.F."/>
            <person name="Lipzen A."/>
            <person name="O'Donnell K."/>
            <person name="Pangilinan J."/>
            <person name="Reynolds N."/>
            <person name="Sandor L."/>
            <person name="Smith M.W."/>
            <person name="Tsang A."/>
            <person name="Grigoriev I.V."/>
            <person name="Stajich J.E."/>
            <person name="Spatafora J.W."/>
        </authorList>
    </citation>
    <scope>NUCLEOTIDE SEQUENCE</scope>
    <source>
        <strain evidence="2">RSA 2281</strain>
    </source>
</reference>
<reference evidence="2" key="1">
    <citation type="journal article" date="2022" name="IScience">
        <title>Evolution of zygomycete secretomes and the origins of terrestrial fungal ecologies.</title>
        <authorList>
            <person name="Chang Y."/>
            <person name="Wang Y."/>
            <person name="Mondo S."/>
            <person name="Ahrendt S."/>
            <person name="Andreopoulos W."/>
            <person name="Barry K."/>
            <person name="Beard J."/>
            <person name="Benny G.L."/>
            <person name="Blankenship S."/>
            <person name="Bonito G."/>
            <person name="Cuomo C."/>
            <person name="Desiro A."/>
            <person name="Gervers K.A."/>
            <person name="Hundley H."/>
            <person name="Kuo A."/>
            <person name="LaButti K."/>
            <person name="Lang B.F."/>
            <person name="Lipzen A."/>
            <person name="O'Donnell K."/>
            <person name="Pangilinan J."/>
            <person name="Reynolds N."/>
            <person name="Sandor L."/>
            <person name="Smith M.E."/>
            <person name="Tsang A."/>
            <person name="Grigoriev I.V."/>
            <person name="Stajich J.E."/>
            <person name="Spatafora J.W."/>
        </authorList>
    </citation>
    <scope>NUCLEOTIDE SEQUENCE</scope>
    <source>
        <strain evidence="2">RSA 2281</strain>
    </source>
</reference>
<sequence>MTCQSQDLFNTKLPYEITVYIFQYLNRSDCLRSLAVSRNWFAAVPTYAQDIWSDIRIHGTDKCLYEKLWMQFIGNHVKHISLTGFHTNEALFSIMEKLIDHGCTQLKSLTFDDCMTSNHKLFVQLMCQMGEHITDLTFDNHRSNMAITHTIKACPKLNQFHFTTISDFIDIRAVQRINTSGFISVRSGPPLPDYFEHLTELWIGVPLQKAARVEPLLQMCPNLLYLGYVRDRLIYPAIVNLDDLFTWCPKLIYVEINTRDFGTGPFQLERRTLFRRIYDDDKDSISNKEDALVCFIAQEVNWFTSEEITPHLVRNASTLKCLALGSHNYYGQPVESDWTAKFHTTLCLSHLHTLILEYIHLQSDALVAMVQRCPGLQILIISQTVGSISLNIPQLLEPLKQLKHLEISNIPVSFFNGRNDSAIQTFQHWIASYNNGSGDSKIKKGPEEIHLNLTEGVPSDLLTAITYITTLKRFSCTFTCESMHDELSTMADRFKLLTYLESLCFRRARGLSFDFFCSLSELPYLTTFYAAHSNPLVVDDAGLMHLLSFIGKDHPRLKKISIDCPSFSERGVVLDSEYLMNMFHDLLDVYHIDYSSSHTLTITSK</sequence>
<organism evidence="2 3">
    <name type="scientific">Phascolomyces articulosus</name>
    <dbReference type="NCBI Taxonomy" id="60185"/>
    <lineage>
        <taxon>Eukaryota</taxon>
        <taxon>Fungi</taxon>
        <taxon>Fungi incertae sedis</taxon>
        <taxon>Mucoromycota</taxon>
        <taxon>Mucoromycotina</taxon>
        <taxon>Mucoromycetes</taxon>
        <taxon>Mucorales</taxon>
        <taxon>Lichtheimiaceae</taxon>
        <taxon>Phascolomyces</taxon>
    </lineage>
</organism>
<dbReference type="PANTHER" id="PTHR34145">
    <property type="entry name" value="OS02G0105600 PROTEIN"/>
    <property type="match status" value="1"/>
</dbReference>
<evidence type="ECO:0000313" key="3">
    <source>
        <dbReference type="Proteomes" id="UP001209540"/>
    </source>
</evidence>
<keyword evidence="3" id="KW-1185">Reference proteome</keyword>